<evidence type="ECO:0000313" key="5">
    <source>
        <dbReference type="EMBL" id="SDM90314.1"/>
    </source>
</evidence>
<dbReference type="Proteomes" id="UP000182146">
    <property type="component" value="Unassembled WGS sequence"/>
</dbReference>
<comment type="similarity">
    <text evidence="1">Belongs to the transglycosylase Slt family.</text>
</comment>
<protein>
    <submittedName>
        <fullName evidence="5">Soluble lytic murein transglycosylase</fullName>
    </submittedName>
</protein>
<evidence type="ECO:0000256" key="1">
    <source>
        <dbReference type="ARBA" id="ARBA00007734"/>
    </source>
</evidence>
<dbReference type="RefSeq" id="WP_052446529.1">
    <property type="nucleotide sequence ID" value="NZ_FNGU01000012.1"/>
</dbReference>
<dbReference type="InterPro" id="IPR023346">
    <property type="entry name" value="Lysozyme-like_dom_sf"/>
</dbReference>
<name>A0A1G9X0G4_9BACT</name>
<dbReference type="CDD" id="cd00254">
    <property type="entry name" value="LT-like"/>
    <property type="match status" value="1"/>
</dbReference>
<feature type="domain" description="DUF4124" evidence="4">
    <location>
        <begin position="17"/>
        <end position="44"/>
    </location>
</feature>
<evidence type="ECO:0000259" key="4">
    <source>
        <dbReference type="Pfam" id="PF13511"/>
    </source>
</evidence>
<dbReference type="PANTHER" id="PTHR37423:SF2">
    <property type="entry name" value="MEMBRANE-BOUND LYTIC MUREIN TRANSGLYCOSYLASE C"/>
    <property type="match status" value="1"/>
</dbReference>
<dbReference type="AlphaFoldDB" id="A0A1G9X0G4"/>
<dbReference type="SUPFAM" id="SSF53955">
    <property type="entry name" value="Lysozyme-like"/>
    <property type="match status" value="1"/>
</dbReference>
<dbReference type="EMBL" id="FNGU01000012">
    <property type="protein sequence ID" value="SDM90314.1"/>
    <property type="molecule type" value="Genomic_DNA"/>
</dbReference>
<dbReference type="GO" id="GO:0016020">
    <property type="term" value="C:membrane"/>
    <property type="evidence" value="ECO:0007669"/>
    <property type="project" value="InterPro"/>
</dbReference>
<evidence type="ECO:0000313" key="6">
    <source>
        <dbReference type="Proteomes" id="UP000182146"/>
    </source>
</evidence>
<keyword evidence="2" id="KW-0732">Signal</keyword>
<dbReference type="InterPro" id="IPR025392">
    <property type="entry name" value="DUF4124"/>
</dbReference>
<dbReference type="PROSITE" id="PS00922">
    <property type="entry name" value="TRANSGLYCOSYLASE"/>
    <property type="match status" value="1"/>
</dbReference>
<proteinExistence type="inferred from homology"/>
<accession>A0A1G9X0G4</accession>
<feature type="chain" id="PRO_5010353805" evidence="2">
    <location>
        <begin position="27"/>
        <end position="185"/>
    </location>
</feature>
<dbReference type="GO" id="GO:0008933">
    <property type="term" value="F:peptidoglycan lytic transglycosylase activity"/>
    <property type="evidence" value="ECO:0007669"/>
    <property type="project" value="InterPro"/>
</dbReference>
<reference evidence="5 6" key="1">
    <citation type="submission" date="2016-10" db="EMBL/GenBank/DDBJ databases">
        <authorList>
            <person name="de Groot N.N."/>
        </authorList>
    </citation>
    <scope>NUCLEOTIDE SEQUENCE [LARGE SCALE GENOMIC DNA]</scope>
    <source>
        <strain evidence="5 6">DSM 17813</strain>
    </source>
</reference>
<evidence type="ECO:0000259" key="3">
    <source>
        <dbReference type="Pfam" id="PF01464"/>
    </source>
</evidence>
<dbReference type="InterPro" id="IPR008258">
    <property type="entry name" value="Transglycosylase_SLT_dom_1"/>
</dbReference>
<dbReference type="GO" id="GO:0000270">
    <property type="term" value="P:peptidoglycan metabolic process"/>
    <property type="evidence" value="ECO:0007669"/>
    <property type="project" value="InterPro"/>
</dbReference>
<sequence length="185" mass="21114">MANYLRRTLFFLVFIGCLAAPGQTHADIYRYVDADGVVHFTNRPTSGNFHFFRKETLEPTTIEDYVRRYADLFNLEEALVRAVIKAESNFNPHVISHKGAIGLMQLMPATAAYLNVEDPRDPEQNIRGGTRYLRMMLDQFNGDLELALAAYNAGPNTVLRFGGVPPYPETRTYVARVKQYLSQYR</sequence>
<dbReference type="PANTHER" id="PTHR37423">
    <property type="entry name" value="SOLUBLE LYTIC MUREIN TRANSGLYCOSYLASE-RELATED"/>
    <property type="match status" value="1"/>
</dbReference>
<dbReference type="Pfam" id="PF01464">
    <property type="entry name" value="SLT"/>
    <property type="match status" value="1"/>
</dbReference>
<dbReference type="OrthoDB" id="9781970at2"/>
<feature type="domain" description="Transglycosylase SLT" evidence="3">
    <location>
        <begin position="65"/>
        <end position="160"/>
    </location>
</feature>
<dbReference type="Pfam" id="PF13511">
    <property type="entry name" value="DUF4124"/>
    <property type="match status" value="1"/>
</dbReference>
<organism evidence="5 6">
    <name type="scientific">Geoalkalibacter ferrihydriticus</name>
    <dbReference type="NCBI Taxonomy" id="392333"/>
    <lineage>
        <taxon>Bacteria</taxon>
        <taxon>Pseudomonadati</taxon>
        <taxon>Thermodesulfobacteriota</taxon>
        <taxon>Desulfuromonadia</taxon>
        <taxon>Desulfuromonadales</taxon>
        <taxon>Geoalkalibacteraceae</taxon>
        <taxon>Geoalkalibacter</taxon>
    </lineage>
</organism>
<dbReference type="STRING" id="392333.SAMN05660860_03374"/>
<feature type="signal peptide" evidence="2">
    <location>
        <begin position="1"/>
        <end position="26"/>
    </location>
</feature>
<gene>
    <name evidence="5" type="ORF">SAMN05660860_03374</name>
</gene>
<dbReference type="Gene3D" id="1.10.530.10">
    <property type="match status" value="1"/>
</dbReference>
<dbReference type="InterPro" id="IPR000189">
    <property type="entry name" value="Transglyc_AS"/>
</dbReference>
<evidence type="ECO:0000256" key="2">
    <source>
        <dbReference type="SAM" id="SignalP"/>
    </source>
</evidence>